<dbReference type="Gene3D" id="3.10.10.10">
    <property type="entry name" value="HIV Type 1 Reverse Transcriptase, subunit A, domain 1"/>
    <property type="match status" value="1"/>
</dbReference>
<comment type="caution">
    <text evidence="1">The sequence shown here is derived from an EMBL/GenBank/DDBJ whole genome shotgun (WGS) entry which is preliminary data.</text>
</comment>
<dbReference type="PANTHER" id="PTHR37984:SF8">
    <property type="entry name" value="CCHC-TYPE DOMAIN-CONTAINING PROTEIN"/>
    <property type="match status" value="1"/>
</dbReference>
<dbReference type="AlphaFoldDB" id="A0AAD9N891"/>
<dbReference type="InterPro" id="IPR050951">
    <property type="entry name" value="Retrovirus_Pol_polyprotein"/>
</dbReference>
<dbReference type="SUPFAM" id="SSF56672">
    <property type="entry name" value="DNA/RNA polymerases"/>
    <property type="match status" value="1"/>
</dbReference>
<evidence type="ECO:0000313" key="2">
    <source>
        <dbReference type="Proteomes" id="UP001208570"/>
    </source>
</evidence>
<dbReference type="PANTHER" id="PTHR37984">
    <property type="entry name" value="PROTEIN CBG26694"/>
    <property type="match status" value="1"/>
</dbReference>
<proteinExistence type="predicted"/>
<protein>
    <submittedName>
        <fullName evidence="1">Uncharacterized protein</fullName>
    </submittedName>
</protein>
<organism evidence="1 2">
    <name type="scientific">Paralvinella palmiformis</name>
    <dbReference type="NCBI Taxonomy" id="53620"/>
    <lineage>
        <taxon>Eukaryota</taxon>
        <taxon>Metazoa</taxon>
        <taxon>Spiralia</taxon>
        <taxon>Lophotrochozoa</taxon>
        <taxon>Annelida</taxon>
        <taxon>Polychaeta</taxon>
        <taxon>Sedentaria</taxon>
        <taxon>Canalipalpata</taxon>
        <taxon>Terebellida</taxon>
        <taxon>Terebelliformia</taxon>
        <taxon>Alvinellidae</taxon>
        <taxon>Paralvinella</taxon>
    </lineage>
</organism>
<keyword evidence="2" id="KW-1185">Reference proteome</keyword>
<dbReference type="Proteomes" id="UP001208570">
    <property type="component" value="Unassembled WGS sequence"/>
</dbReference>
<reference evidence="1" key="1">
    <citation type="journal article" date="2023" name="Mol. Biol. Evol.">
        <title>Third-Generation Sequencing Reveals the Adaptive Role of the Epigenome in Three Deep-Sea Polychaetes.</title>
        <authorList>
            <person name="Perez M."/>
            <person name="Aroh O."/>
            <person name="Sun Y."/>
            <person name="Lan Y."/>
            <person name="Juniper S.K."/>
            <person name="Young C.R."/>
            <person name="Angers B."/>
            <person name="Qian P.Y."/>
        </authorList>
    </citation>
    <scope>NUCLEOTIDE SEQUENCE</scope>
    <source>
        <strain evidence="1">P08H-3</strain>
    </source>
</reference>
<sequence length="114" mass="12252">MKSISAVNLTHSSVDYVGDFSRIFNGVSGSLHGGNIDLGLETNAEVVVRPSRSVLEALKAIVKSELNRLEGSGILQTVGQPTNWVNQISVVRKHSGEVRIGLDPRLLNTALKCD</sequence>
<dbReference type="InterPro" id="IPR043502">
    <property type="entry name" value="DNA/RNA_pol_sf"/>
</dbReference>
<gene>
    <name evidence="1" type="ORF">LSH36_132g04025</name>
</gene>
<accession>A0AAD9N891</accession>
<evidence type="ECO:0000313" key="1">
    <source>
        <dbReference type="EMBL" id="KAK2160495.1"/>
    </source>
</evidence>
<name>A0AAD9N891_9ANNE</name>
<dbReference type="EMBL" id="JAODUP010000132">
    <property type="protein sequence ID" value="KAK2160495.1"/>
    <property type="molecule type" value="Genomic_DNA"/>
</dbReference>